<gene>
    <name evidence="1" type="ORF">CLOBOL_06249</name>
</gene>
<reference evidence="1 2" key="2">
    <citation type="submission" date="2007-09" db="EMBL/GenBank/DDBJ databases">
        <title>Draft genome sequence of Clostridium bolteae (ATCC BAA-613).</title>
        <authorList>
            <person name="Sudarsanam P."/>
            <person name="Ley R."/>
            <person name="Guruge J."/>
            <person name="Turnbaugh P.J."/>
            <person name="Mahowald M."/>
            <person name="Liep D."/>
            <person name="Gordon J."/>
        </authorList>
    </citation>
    <scope>NUCLEOTIDE SEQUENCE [LARGE SCALE GENOMIC DNA]</scope>
    <source>
        <strain evidence="2">ATCC BAA-613 / DSM 15670 / CCUG 46953 / JCM 12243 / WAL 16351</strain>
    </source>
</reference>
<dbReference type="InterPro" id="IPR027417">
    <property type="entry name" value="P-loop_NTPase"/>
</dbReference>
<dbReference type="EMBL" id="ABCC02000047">
    <property type="protein sequence ID" value="EDP13684.1"/>
    <property type="molecule type" value="Genomic_DNA"/>
</dbReference>
<sequence length="221" mass="24155">MSTHNFVLIGEAGSGKTEIAANLALRLAEDMPVPVCLIDMDQTKCMFRARDFSSLLEKGHVHMAVNPELWDSPLMPQGVTSLLKDDSICCVFDAGGNAVGAAMLGQFAGLMAEKNTSYYYVINPCRAFSGSMEDILESLSAILISARIPAEGLKFIANPFMGEYTTPELIMEYVRHLEAELGKAGLKLHGLAVSERFFGEVRKLTGLPILELNTFVDKLYV</sequence>
<organism evidence="1 2">
    <name type="scientific">Enterocloster bolteae (strain ATCC BAA-613 / DSM 15670 / CCUG 46953 / JCM 12243 / WAL 16351)</name>
    <name type="common">Clostridium bolteae</name>
    <dbReference type="NCBI Taxonomy" id="411902"/>
    <lineage>
        <taxon>Bacteria</taxon>
        <taxon>Bacillati</taxon>
        <taxon>Bacillota</taxon>
        <taxon>Clostridia</taxon>
        <taxon>Lachnospirales</taxon>
        <taxon>Lachnospiraceae</taxon>
        <taxon>Enterocloster</taxon>
    </lineage>
</organism>
<dbReference type="HOGENOM" id="CLU_084710_1_0_9"/>
<dbReference type="Proteomes" id="UP000005396">
    <property type="component" value="Unassembled WGS sequence"/>
</dbReference>
<comment type="caution">
    <text evidence="1">The sequence shown here is derived from an EMBL/GenBank/DDBJ whole genome shotgun (WGS) entry which is preliminary data.</text>
</comment>
<evidence type="ECO:0000313" key="2">
    <source>
        <dbReference type="Proteomes" id="UP000005396"/>
    </source>
</evidence>
<proteinExistence type="predicted"/>
<dbReference type="SUPFAM" id="SSF52540">
    <property type="entry name" value="P-loop containing nucleoside triphosphate hydrolases"/>
    <property type="match status" value="1"/>
</dbReference>
<dbReference type="eggNOG" id="COG0455">
    <property type="taxonomic scope" value="Bacteria"/>
</dbReference>
<protein>
    <recommendedName>
        <fullName evidence="3">CobQ/CobB/MinD/ParA nucleotide binding domain-containing protein</fullName>
    </recommendedName>
</protein>
<dbReference type="AlphaFoldDB" id="A8S223"/>
<evidence type="ECO:0008006" key="3">
    <source>
        <dbReference type="Google" id="ProtNLM"/>
    </source>
</evidence>
<accession>A8S223</accession>
<name>A8S223_ENTBW</name>
<dbReference type="RefSeq" id="WP_002564946.1">
    <property type="nucleotide sequence ID" value="NZ_DS480702.1"/>
</dbReference>
<reference evidence="1 2" key="1">
    <citation type="submission" date="2007-08" db="EMBL/GenBank/DDBJ databases">
        <authorList>
            <person name="Fulton L."/>
            <person name="Clifton S."/>
            <person name="Fulton B."/>
            <person name="Xu J."/>
            <person name="Minx P."/>
            <person name="Pepin K.H."/>
            <person name="Johnson M."/>
            <person name="Thiruvilangam P."/>
            <person name="Bhonagiri V."/>
            <person name="Nash W.E."/>
            <person name="Mardis E.R."/>
            <person name="Wilson R.K."/>
        </authorList>
    </citation>
    <scope>NUCLEOTIDE SEQUENCE [LARGE SCALE GENOMIC DNA]</scope>
    <source>
        <strain evidence="2">ATCC BAA-613 / DSM 15670 / CCUG 46953 / JCM 12243 / WAL 16351</strain>
    </source>
</reference>
<evidence type="ECO:0000313" key="1">
    <source>
        <dbReference type="EMBL" id="EDP13684.1"/>
    </source>
</evidence>
<dbReference type="Gene3D" id="3.40.50.300">
    <property type="entry name" value="P-loop containing nucleotide triphosphate hydrolases"/>
    <property type="match status" value="1"/>
</dbReference>
<dbReference type="PaxDb" id="411902-CLOBOL_06249"/>